<gene>
    <name evidence="1" type="ORF">L2E82_18649</name>
</gene>
<accession>A0ACB9FAP3</accession>
<reference evidence="1 2" key="2">
    <citation type="journal article" date="2022" name="Mol. Ecol. Resour.">
        <title>The genomes of chicory, endive, great burdock and yacon provide insights into Asteraceae paleo-polyploidization history and plant inulin production.</title>
        <authorList>
            <person name="Fan W."/>
            <person name="Wang S."/>
            <person name="Wang H."/>
            <person name="Wang A."/>
            <person name="Jiang F."/>
            <person name="Liu H."/>
            <person name="Zhao H."/>
            <person name="Xu D."/>
            <person name="Zhang Y."/>
        </authorList>
    </citation>
    <scope>NUCLEOTIDE SEQUENCE [LARGE SCALE GENOMIC DNA]</scope>
    <source>
        <strain evidence="2">cv. Punajuju</strain>
        <tissue evidence="1">Leaves</tissue>
    </source>
</reference>
<dbReference type="EMBL" id="CM042011">
    <property type="protein sequence ID" value="KAI3768184.1"/>
    <property type="molecule type" value="Genomic_DNA"/>
</dbReference>
<reference evidence="2" key="1">
    <citation type="journal article" date="2022" name="Mol. Ecol. Resour.">
        <title>The genomes of chicory, endive, great burdock and yacon provide insights into Asteraceae palaeo-polyploidization history and plant inulin production.</title>
        <authorList>
            <person name="Fan W."/>
            <person name="Wang S."/>
            <person name="Wang H."/>
            <person name="Wang A."/>
            <person name="Jiang F."/>
            <person name="Liu H."/>
            <person name="Zhao H."/>
            <person name="Xu D."/>
            <person name="Zhang Y."/>
        </authorList>
    </citation>
    <scope>NUCLEOTIDE SEQUENCE [LARGE SCALE GENOMIC DNA]</scope>
    <source>
        <strain evidence="2">cv. Punajuju</strain>
    </source>
</reference>
<keyword evidence="2" id="KW-1185">Reference proteome</keyword>
<comment type="caution">
    <text evidence="1">The sequence shown here is derived from an EMBL/GenBank/DDBJ whole genome shotgun (WGS) entry which is preliminary data.</text>
</comment>
<evidence type="ECO:0000313" key="1">
    <source>
        <dbReference type="EMBL" id="KAI3768184.1"/>
    </source>
</evidence>
<name>A0ACB9FAP3_CICIN</name>
<dbReference type="Proteomes" id="UP001055811">
    <property type="component" value="Linkage Group LG03"/>
</dbReference>
<sequence>MGYSDSDRQGDSNEPIYLLSMNSVTQRYNRSKEEDNLLLNPMSEVKLWQMEAALLKQQLESLQETHRQVMGKELSSMGVEDLRKLENRLETSLKGIRSKKDEIFEEEIQDLTRKINGSRASAVNCLMDDTDRGLINLQLSQPHHGTHGIPET</sequence>
<protein>
    <submittedName>
        <fullName evidence="1">Uncharacterized protein</fullName>
    </submittedName>
</protein>
<proteinExistence type="predicted"/>
<organism evidence="1 2">
    <name type="scientific">Cichorium intybus</name>
    <name type="common">Chicory</name>
    <dbReference type="NCBI Taxonomy" id="13427"/>
    <lineage>
        <taxon>Eukaryota</taxon>
        <taxon>Viridiplantae</taxon>
        <taxon>Streptophyta</taxon>
        <taxon>Embryophyta</taxon>
        <taxon>Tracheophyta</taxon>
        <taxon>Spermatophyta</taxon>
        <taxon>Magnoliopsida</taxon>
        <taxon>eudicotyledons</taxon>
        <taxon>Gunneridae</taxon>
        <taxon>Pentapetalae</taxon>
        <taxon>asterids</taxon>
        <taxon>campanulids</taxon>
        <taxon>Asterales</taxon>
        <taxon>Asteraceae</taxon>
        <taxon>Cichorioideae</taxon>
        <taxon>Cichorieae</taxon>
        <taxon>Cichoriinae</taxon>
        <taxon>Cichorium</taxon>
    </lineage>
</organism>
<evidence type="ECO:0000313" key="2">
    <source>
        <dbReference type="Proteomes" id="UP001055811"/>
    </source>
</evidence>